<keyword evidence="2" id="KW-1133">Transmembrane helix</keyword>
<dbReference type="RefSeq" id="WP_126627491.1">
    <property type="nucleotide sequence ID" value="NZ_BIFT01000001.1"/>
</dbReference>
<dbReference type="AlphaFoldDB" id="A0A402B721"/>
<evidence type="ECO:0000256" key="2">
    <source>
        <dbReference type="SAM" id="Phobius"/>
    </source>
</evidence>
<reference evidence="4" key="1">
    <citation type="submission" date="2018-12" db="EMBL/GenBank/DDBJ databases">
        <title>Tengunoibacter tsumagoiensis gen. nov., sp. nov., Dictyobacter kobayashii sp. nov., D. alpinus sp. nov., and D. joshuensis sp. nov. and description of Dictyobacteraceae fam. nov. within the order Ktedonobacterales isolated from Tengu-no-mugimeshi.</title>
        <authorList>
            <person name="Wang C.M."/>
            <person name="Zheng Y."/>
            <person name="Sakai Y."/>
            <person name="Toyoda A."/>
            <person name="Minakuchi Y."/>
            <person name="Abe K."/>
            <person name="Yokota A."/>
            <person name="Yabe S."/>
        </authorList>
    </citation>
    <scope>NUCLEOTIDE SEQUENCE [LARGE SCALE GENOMIC DNA]</scope>
    <source>
        <strain evidence="4">Uno16</strain>
    </source>
</reference>
<organism evidence="3 4">
    <name type="scientific">Dictyobacter alpinus</name>
    <dbReference type="NCBI Taxonomy" id="2014873"/>
    <lineage>
        <taxon>Bacteria</taxon>
        <taxon>Bacillati</taxon>
        <taxon>Chloroflexota</taxon>
        <taxon>Ktedonobacteria</taxon>
        <taxon>Ktedonobacterales</taxon>
        <taxon>Dictyobacteraceae</taxon>
        <taxon>Dictyobacter</taxon>
    </lineage>
</organism>
<feature type="compositionally biased region" description="Pro residues" evidence="1">
    <location>
        <begin position="37"/>
        <end position="50"/>
    </location>
</feature>
<proteinExistence type="predicted"/>
<gene>
    <name evidence="3" type="ORF">KDA_25940</name>
</gene>
<evidence type="ECO:0000313" key="4">
    <source>
        <dbReference type="Proteomes" id="UP000287171"/>
    </source>
</evidence>
<feature type="transmembrane region" description="Helical" evidence="2">
    <location>
        <begin position="81"/>
        <end position="104"/>
    </location>
</feature>
<feature type="region of interest" description="Disordered" evidence="1">
    <location>
        <begin position="125"/>
        <end position="146"/>
    </location>
</feature>
<evidence type="ECO:0000256" key="1">
    <source>
        <dbReference type="SAM" id="MobiDB-lite"/>
    </source>
</evidence>
<comment type="caution">
    <text evidence="3">The sequence shown here is derived from an EMBL/GenBank/DDBJ whole genome shotgun (WGS) entry which is preliminary data.</text>
</comment>
<dbReference type="EMBL" id="BIFT01000001">
    <property type="protein sequence ID" value="GCE27110.1"/>
    <property type="molecule type" value="Genomic_DNA"/>
</dbReference>
<feature type="compositionally biased region" description="Polar residues" evidence="1">
    <location>
        <begin position="1"/>
        <end position="32"/>
    </location>
</feature>
<feature type="region of interest" description="Disordered" evidence="1">
    <location>
        <begin position="1"/>
        <end position="76"/>
    </location>
</feature>
<evidence type="ECO:0008006" key="5">
    <source>
        <dbReference type="Google" id="ProtNLM"/>
    </source>
</evidence>
<keyword evidence="2" id="KW-0812">Transmembrane</keyword>
<name>A0A402B721_9CHLR</name>
<dbReference type="OrthoDB" id="156456at2"/>
<accession>A0A402B721</accession>
<dbReference type="Proteomes" id="UP000287171">
    <property type="component" value="Unassembled WGS sequence"/>
</dbReference>
<keyword evidence="2" id="KW-0472">Membrane</keyword>
<keyword evidence="4" id="KW-1185">Reference proteome</keyword>
<sequence length="299" mass="32225">MKCSQCSTELPATTTSCPQCGSSTSARPTSTFSYLPPDTPPWPSSVPARPPHLVESMASSPDASLPPQKTRTKANRRGRSIVSSIAVLVLVPVIGALITFASLYSNGQLNMNALGASPVSKSIKPTATATAQPKNKPLPAPTSFKTAKDNNVNVSLQYPADWSAGAPQQSASSTSLSITQQEIGIAFSVNHLSTTVTGQITSVEELNQSNVQQLSQVQDFHQIEEVNSTEAKQSIAGDQWAKKEATVLDGQNNKLHFTTIADKHNKNYYVIYFIVPDNIYQEALNKYLTPMLKSIKFLS</sequence>
<protein>
    <recommendedName>
        <fullName evidence="5">Zinc-ribbon domain-containing protein</fullName>
    </recommendedName>
</protein>
<evidence type="ECO:0000313" key="3">
    <source>
        <dbReference type="EMBL" id="GCE27110.1"/>
    </source>
</evidence>